<comment type="caution">
    <text evidence="11">The sequence shown here is derived from an EMBL/GenBank/DDBJ whole genome shotgun (WGS) entry which is preliminary data.</text>
</comment>
<dbReference type="PANTHER" id="PTHR43029">
    <property type="entry name" value="AMMONIUM TRANSPORTER MEP2"/>
    <property type="match status" value="1"/>
</dbReference>
<dbReference type="Pfam" id="PF00909">
    <property type="entry name" value="Ammonium_transp"/>
    <property type="match status" value="1"/>
</dbReference>
<dbReference type="PROSITE" id="PS01219">
    <property type="entry name" value="AMMONIUM_TRANSP"/>
    <property type="match status" value="1"/>
</dbReference>
<dbReference type="EMBL" id="JBHTCC010000001">
    <property type="protein sequence ID" value="MFC7297891.1"/>
    <property type="molecule type" value="Genomic_DNA"/>
</dbReference>
<feature type="chain" id="PRO_5045693192" description="Ammonium transporter" evidence="9">
    <location>
        <begin position="29"/>
        <end position="507"/>
    </location>
</feature>
<evidence type="ECO:0000256" key="8">
    <source>
        <dbReference type="RuleBase" id="RU362002"/>
    </source>
</evidence>
<feature type="transmembrane region" description="Helical" evidence="8">
    <location>
        <begin position="377"/>
        <end position="395"/>
    </location>
</feature>
<keyword evidence="4 8" id="KW-0812">Transmembrane</keyword>
<evidence type="ECO:0000256" key="9">
    <source>
        <dbReference type="SAM" id="SignalP"/>
    </source>
</evidence>
<protein>
    <recommendedName>
        <fullName evidence="8">Ammonium transporter</fullName>
    </recommendedName>
</protein>
<evidence type="ECO:0000256" key="5">
    <source>
        <dbReference type="ARBA" id="ARBA00022989"/>
    </source>
</evidence>
<dbReference type="SUPFAM" id="SSF111352">
    <property type="entry name" value="Ammonium transporter"/>
    <property type="match status" value="1"/>
</dbReference>
<dbReference type="Proteomes" id="UP001596379">
    <property type="component" value="Unassembled WGS sequence"/>
</dbReference>
<comment type="subcellular location">
    <subcellularLocation>
        <location evidence="8">Cell membrane</location>
        <topology evidence="8">Multi-pass membrane protein</topology>
    </subcellularLocation>
    <subcellularLocation>
        <location evidence="1">Membrane</location>
        <topology evidence="1">Multi-pass membrane protein</topology>
    </subcellularLocation>
</comment>
<dbReference type="InterPro" id="IPR024041">
    <property type="entry name" value="NH4_transpt_AmtB-like_dom"/>
</dbReference>
<feature type="transmembrane region" description="Helical" evidence="8">
    <location>
        <begin position="352"/>
        <end position="371"/>
    </location>
</feature>
<feature type="transmembrane region" description="Helical" evidence="8">
    <location>
        <begin position="287"/>
        <end position="308"/>
    </location>
</feature>
<feature type="domain" description="Ammonium transporter AmtB-like" evidence="10">
    <location>
        <begin position="79"/>
        <end position="505"/>
    </location>
</feature>
<evidence type="ECO:0000256" key="1">
    <source>
        <dbReference type="ARBA" id="ARBA00004141"/>
    </source>
</evidence>
<keyword evidence="7 8" id="KW-0924">Ammonia transport</keyword>
<feature type="transmembrane region" description="Helical" evidence="8">
    <location>
        <begin position="172"/>
        <end position="194"/>
    </location>
</feature>
<evidence type="ECO:0000256" key="2">
    <source>
        <dbReference type="ARBA" id="ARBA00005887"/>
    </source>
</evidence>
<dbReference type="RefSeq" id="WP_382233015.1">
    <property type="nucleotide sequence ID" value="NZ_JBHTCC010000001.1"/>
</dbReference>
<name>A0ABW2J3J7_9BURK</name>
<evidence type="ECO:0000256" key="6">
    <source>
        <dbReference type="ARBA" id="ARBA00023136"/>
    </source>
</evidence>
<evidence type="ECO:0000256" key="4">
    <source>
        <dbReference type="ARBA" id="ARBA00022692"/>
    </source>
</evidence>
<evidence type="ECO:0000256" key="3">
    <source>
        <dbReference type="ARBA" id="ARBA00022448"/>
    </source>
</evidence>
<evidence type="ECO:0000313" key="11">
    <source>
        <dbReference type="EMBL" id="MFC7297891.1"/>
    </source>
</evidence>
<sequence>MSIKKIFASALATGALLVAVGFSAPVIAEEAAAPAATEAVAAPAVAAPAAAPAPAAAATAPAEAPAAAPAPVPNKGDVAWMSIATILVIMMSIPGLALFYGGLVRSKNMLSVLMQVFMVFSVIVVLWCVYGYSLAFTQGGAFIGGFDRLFLKGITAETVAATFSKGVVIPEFSFVAFQATFAAITCGLIVGAFAERVKFSAVLLFMVLWFTFSYLPMAHMVWFWPGPDAYTDAAAAEAATAVSGWLFAKGALDFAGGTVVHINAAIAGLVGAYVIGKRVGYGKEAMAPHSLTMTMIGASLLWVGWFGFNAGSGLEANGLSALAIVNTLLATAAAVCTWTFGEWMAKGKPSMLGAASGAVAGLVAITPAAGFVGPMGALVIGLLAGIVCLWGVNGLKRLLGADDSLDVFGVHGVGGILGAILTGVFAAPSLGGSGVYDYVANAVAPDYSIMGQVWIQTQGVITTVIWSAVVAFIAFKLVDLVIGLRVPEEEEREGLDITSHGESAYHS</sequence>
<feature type="transmembrane region" description="Helical" evidence="8">
    <location>
        <begin position="78"/>
        <end position="100"/>
    </location>
</feature>
<keyword evidence="6 8" id="KW-0472">Membrane</keyword>
<feature type="transmembrane region" description="Helical" evidence="8">
    <location>
        <begin position="320"/>
        <end position="340"/>
    </location>
</feature>
<evidence type="ECO:0000313" key="12">
    <source>
        <dbReference type="Proteomes" id="UP001596379"/>
    </source>
</evidence>
<dbReference type="NCBIfam" id="TIGR00836">
    <property type="entry name" value="amt"/>
    <property type="match status" value="1"/>
</dbReference>
<keyword evidence="9" id="KW-0732">Signal</keyword>
<evidence type="ECO:0000256" key="7">
    <source>
        <dbReference type="ARBA" id="ARBA00023177"/>
    </source>
</evidence>
<comment type="similarity">
    <text evidence="2 8">Belongs to the ammonia transporter channel (TC 1.A.11.2) family.</text>
</comment>
<dbReference type="InterPro" id="IPR029020">
    <property type="entry name" value="Ammonium/urea_transptr"/>
</dbReference>
<keyword evidence="3 8" id="KW-0813">Transport</keyword>
<organism evidence="11 12">
    <name type="scientific">Herminiimonas aquatilis</name>
    <dbReference type="NCBI Taxonomy" id="345342"/>
    <lineage>
        <taxon>Bacteria</taxon>
        <taxon>Pseudomonadati</taxon>
        <taxon>Pseudomonadota</taxon>
        <taxon>Betaproteobacteria</taxon>
        <taxon>Burkholderiales</taxon>
        <taxon>Oxalobacteraceae</taxon>
        <taxon>Herminiimonas</taxon>
    </lineage>
</organism>
<feature type="transmembrane region" description="Helical" evidence="8">
    <location>
        <begin position="112"/>
        <end position="132"/>
    </location>
</feature>
<feature type="transmembrane region" description="Helical" evidence="8">
    <location>
        <begin position="407"/>
        <end position="427"/>
    </location>
</feature>
<accession>A0ABW2J3J7</accession>
<keyword evidence="12" id="KW-1185">Reference proteome</keyword>
<dbReference type="PANTHER" id="PTHR43029:SF10">
    <property type="entry name" value="AMMONIUM TRANSPORTER MEP2"/>
    <property type="match status" value="1"/>
</dbReference>
<reference evidence="12" key="1">
    <citation type="journal article" date="2019" name="Int. J. Syst. Evol. Microbiol.">
        <title>The Global Catalogue of Microorganisms (GCM) 10K type strain sequencing project: providing services to taxonomists for standard genome sequencing and annotation.</title>
        <authorList>
            <consortium name="The Broad Institute Genomics Platform"/>
            <consortium name="The Broad Institute Genome Sequencing Center for Infectious Disease"/>
            <person name="Wu L."/>
            <person name="Ma J."/>
        </authorList>
    </citation>
    <scope>NUCLEOTIDE SEQUENCE [LARGE SCALE GENOMIC DNA]</scope>
    <source>
        <strain evidence="12">CCUG 36956</strain>
    </source>
</reference>
<evidence type="ECO:0000259" key="10">
    <source>
        <dbReference type="Pfam" id="PF00909"/>
    </source>
</evidence>
<dbReference type="Gene3D" id="1.10.3430.10">
    <property type="entry name" value="Ammonium transporter AmtB like domains"/>
    <property type="match status" value="1"/>
</dbReference>
<dbReference type="InterPro" id="IPR018047">
    <property type="entry name" value="Ammonium_transpt_CS"/>
</dbReference>
<feature type="transmembrane region" description="Helical" evidence="8">
    <location>
        <begin position="254"/>
        <end position="275"/>
    </location>
</feature>
<feature type="transmembrane region" description="Helical" evidence="8">
    <location>
        <begin position="201"/>
        <end position="224"/>
    </location>
</feature>
<gene>
    <name evidence="11" type="ORF">ACFQO0_05540</name>
</gene>
<dbReference type="InterPro" id="IPR001905">
    <property type="entry name" value="Ammonium_transpt"/>
</dbReference>
<feature type="transmembrane region" description="Helical" evidence="8">
    <location>
        <begin position="453"/>
        <end position="475"/>
    </location>
</feature>
<feature type="signal peptide" evidence="9">
    <location>
        <begin position="1"/>
        <end position="28"/>
    </location>
</feature>
<proteinExistence type="inferred from homology"/>
<keyword evidence="5 8" id="KW-1133">Transmembrane helix</keyword>